<evidence type="ECO:0000313" key="1">
    <source>
        <dbReference type="EMBL" id="CAE6423931.1"/>
    </source>
</evidence>
<comment type="caution">
    <text evidence="1">The sequence shown here is derived from an EMBL/GenBank/DDBJ whole genome shotgun (WGS) entry which is preliminary data.</text>
</comment>
<dbReference type="Proteomes" id="UP000663850">
    <property type="component" value="Unassembled WGS sequence"/>
</dbReference>
<gene>
    <name evidence="1" type="ORF">RDB_LOCUS12537</name>
</gene>
<evidence type="ECO:0000313" key="2">
    <source>
        <dbReference type="Proteomes" id="UP000663850"/>
    </source>
</evidence>
<sequence>MAQSTTSKTVHTIVKYASHKIPLSAQVPTSEIQWKTHEGDHLRLTVAVTTTRATSGSDTQSMARHVLKIAYLSEDSEETQNASQNMTSEALLENLDLTSFSKIKYSGRELPLKAVYKNRSVAFRYLYPMDQNGKGPQTGPRRTAVFK</sequence>
<protein>
    <submittedName>
        <fullName evidence="1">Uncharacterized protein</fullName>
    </submittedName>
</protein>
<name>A0A8H3AKY9_9AGAM</name>
<accession>A0A8H3AKY9</accession>
<dbReference type="EMBL" id="CAJMWZ010000699">
    <property type="protein sequence ID" value="CAE6423931.1"/>
    <property type="molecule type" value="Genomic_DNA"/>
</dbReference>
<organism evidence="1 2">
    <name type="scientific">Rhizoctonia solani</name>
    <dbReference type="NCBI Taxonomy" id="456999"/>
    <lineage>
        <taxon>Eukaryota</taxon>
        <taxon>Fungi</taxon>
        <taxon>Dikarya</taxon>
        <taxon>Basidiomycota</taxon>
        <taxon>Agaricomycotina</taxon>
        <taxon>Agaricomycetes</taxon>
        <taxon>Cantharellales</taxon>
        <taxon>Ceratobasidiaceae</taxon>
        <taxon>Rhizoctonia</taxon>
    </lineage>
</organism>
<reference evidence="1" key="1">
    <citation type="submission" date="2021-01" db="EMBL/GenBank/DDBJ databases">
        <authorList>
            <person name="Kaushik A."/>
        </authorList>
    </citation>
    <scope>NUCLEOTIDE SEQUENCE</scope>
    <source>
        <strain evidence="1">Type strain: AG8-Rh-89/</strain>
    </source>
</reference>
<proteinExistence type="predicted"/>
<dbReference type="AlphaFoldDB" id="A0A8H3AKY9"/>